<protein>
    <recommendedName>
        <fullName evidence="4">Bifunctional inhibitor/plant lipid transfer protein/seed storage helical domain-containing protein</fullName>
    </recommendedName>
</protein>
<dbReference type="Gene3D" id="1.10.110.10">
    <property type="entry name" value="Plant lipid-transfer and hydrophobic proteins"/>
    <property type="match status" value="1"/>
</dbReference>
<evidence type="ECO:0000313" key="2">
    <source>
        <dbReference type="EMBL" id="WKA02233.1"/>
    </source>
</evidence>
<dbReference type="InterPro" id="IPR044741">
    <property type="entry name" value="NsLTP-like"/>
</dbReference>
<keyword evidence="1" id="KW-0732">Signal</keyword>
<dbReference type="EMBL" id="CP126660">
    <property type="protein sequence ID" value="WKA02233.1"/>
    <property type="molecule type" value="Genomic_DNA"/>
</dbReference>
<feature type="signal peptide" evidence="1">
    <location>
        <begin position="1"/>
        <end position="24"/>
    </location>
</feature>
<dbReference type="SUPFAM" id="SSF47699">
    <property type="entry name" value="Bifunctional inhibitor/lipid-transfer protein/seed storage 2S albumin"/>
    <property type="match status" value="1"/>
</dbReference>
<dbReference type="CDD" id="cd04660">
    <property type="entry name" value="nsLTP_like"/>
    <property type="match status" value="1"/>
</dbReference>
<dbReference type="Proteomes" id="UP001227230">
    <property type="component" value="Chromosome 13"/>
</dbReference>
<name>A0ABY9D5M7_VITVI</name>
<dbReference type="InterPro" id="IPR036312">
    <property type="entry name" value="Bifun_inhib/LTP/seed_sf"/>
</dbReference>
<dbReference type="PANTHER" id="PTHR33286:SF1">
    <property type="entry name" value="OS01G0800600 PROTEIN"/>
    <property type="match status" value="1"/>
</dbReference>
<proteinExistence type="predicted"/>
<organism evidence="2 3">
    <name type="scientific">Vitis vinifera</name>
    <name type="common">Grape</name>
    <dbReference type="NCBI Taxonomy" id="29760"/>
    <lineage>
        <taxon>Eukaryota</taxon>
        <taxon>Viridiplantae</taxon>
        <taxon>Streptophyta</taxon>
        <taxon>Embryophyta</taxon>
        <taxon>Tracheophyta</taxon>
        <taxon>Spermatophyta</taxon>
        <taxon>Magnoliopsida</taxon>
        <taxon>eudicotyledons</taxon>
        <taxon>Gunneridae</taxon>
        <taxon>Pentapetalae</taxon>
        <taxon>rosids</taxon>
        <taxon>Vitales</taxon>
        <taxon>Vitaceae</taxon>
        <taxon>Viteae</taxon>
        <taxon>Vitis</taxon>
    </lineage>
</organism>
<reference evidence="2 3" key="1">
    <citation type="journal article" date="2023" name="Hortic Res">
        <title>The complete reference genome for grapevine (Vitis vinifera L.) genetics and breeding.</title>
        <authorList>
            <person name="Shi X."/>
            <person name="Cao S."/>
            <person name="Wang X."/>
            <person name="Huang S."/>
            <person name="Wang Y."/>
            <person name="Liu Z."/>
            <person name="Liu W."/>
            <person name="Leng X."/>
            <person name="Peng Y."/>
            <person name="Wang N."/>
            <person name="Wang Y."/>
            <person name="Ma Z."/>
            <person name="Xu X."/>
            <person name="Zhang F."/>
            <person name="Xue H."/>
            <person name="Zhong H."/>
            <person name="Wang Y."/>
            <person name="Zhang K."/>
            <person name="Velt A."/>
            <person name="Avia K."/>
            <person name="Holtgrawe D."/>
            <person name="Grimplet J."/>
            <person name="Matus J.T."/>
            <person name="Ware D."/>
            <person name="Wu X."/>
            <person name="Wang H."/>
            <person name="Liu C."/>
            <person name="Fang Y."/>
            <person name="Rustenholz C."/>
            <person name="Cheng Z."/>
            <person name="Xiao H."/>
            <person name="Zhou Y."/>
        </authorList>
    </citation>
    <scope>NUCLEOTIDE SEQUENCE [LARGE SCALE GENOMIC DNA]</scope>
    <source>
        <strain evidence="3">cv. Pinot noir / PN40024</strain>
        <tissue evidence="2">Leaf</tissue>
    </source>
</reference>
<evidence type="ECO:0000256" key="1">
    <source>
        <dbReference type="SAM" id="SignalP"/>
    </source>
</evidence>
<evidence type="ECO:0000313" key="3">
    <source>
        <dbReference type="Proteomes" id="UP001227230"/>
    </source>
</evidence>
<sequence length="108" mass="11791">MAVCKIGFLTWVLFVIVGILISDGNFVSSQGQCDFQALQVCWDYVKKEGDMIPPSPECCNAIKNSDVQCICQHLPPAVCPLISMKKVAYVAEYCKKPLSGQKCGSCPL</sequence>
<feature type="chain" id="PRO_5045466407" description="Bifunctional inhibitor/plant lipid transfer protein/seed storage helical domain-containing protein" evidence="1">
    <location>
        <begin position="25"/>
        <end position="108"/>
    </location>
</feature>
<dbReference type="PANTHER" id="PTHR33286">
    <property type="entry name" value="BIFUNCTIONAL INHIBITOR/LIPID-TRANSFER PROTEIN/SEED STORAGE 2S ALBUMIN SUPERFAMILY PROTEIN"/>
    <property type="match status" value="1"/>
</dbReference>
<accession>A0ABY9D5M7</accession>
<evidence type="ECO:0008006" key="4">
    <source>
        <dbReference type="Google" id="ProtNLM"/>
    </source>
</evidence>
<keyword evidence="3" id="KW-1185">Reference proteome</keyword>
<gene>
    <name evidence="2" type="ORF">VitviT2T_020447</name>
</gene>